<dbReference type="Gene3D" id="1.10.260.40">
    <property type="entry name" value="lambda repressor-like DNA-binding domains"/>
    <property type="match status" value="1"/>
</dbReference>
<dbReference type="SUPFAM" id="SSF47413">
    <property type="entry name" value="lambda repressor-like DNA-binding domains"/>
    <property type="match status" value="1"/>
</dbReference>
<dbReference type="InterPro" id="IPR010982">
    <property type="entry name" value="Lambda_DNA-bd_dom_sf"/>
</dbReference>
<dbReference type="PROSITE" id="PS50943">
    <property type="entry name" value="HTH_CROC1"/>
    <property type="match status" value="1"/>
</dbReference>
<evidence type="ECO:0000313" key="4">
    <source>
        <dbReference type="Proteomes" id="UP000829194"/>
    </source>
</evidence>
<dbReference type="InterPro" id="IPR001387">
    <property type="entry name" value="Cro/C1-type_HTH"/>
</dbReference>
<organism evidence="3 4">
    <name type="scientific">Lysobacter gummosus</name>
    <dbReference type="NCBI Taxonomy" id="262324"/>
    <lineage>
        <taxon>Bacteria</taxon>
        <taxon>Pseudomonadati</taxon>
        <taxon>Pseudomonadota</taxon>
        <taxon>Gammaproteobacteria</taxon>
        <taxon>Lysobacterales</taxon>
        <taxon>Lysobacteraceae</taxon>
        <taxon>Lysobacter</taxon>
    </lineage>
</organism>
<feature type="domain" description="HTH cro/C1-type" evidence="2">
    <location>
        <begin position="10"/>
        <end position="63"/>
    </location>
</feature>
<reference evidence="3 4" key="1">
    <citation type="submission" date="2022-03" db="EMBL/GenBank/DDBJ databases">
        <title>Complete genome sequence of Lysobacter capsici VKM B-2533 and Lysobacter gummosus 10.1.1, promising sources of lytic agents.</title>
        <authorList>
            <person name="Tarlachkov S.V."/>
            <person name="Kudryakova I.V."/>
            <person name="Afoshin A.S."/>
            <person name="Leontyevskaya E.A."/>
            <person name="Leontyevskaya N.V."/>
        </authorList>
    </citation>
    <scope>NUCLEOTIDE SEQUENCE [LARGE SCALE GENOMIC DNA]</scope>
    <source>
        <strain evidence="3 4">10.1.1</strain>
    </source>
</reference>
<feature type="compositionally biased region" description="Basic residues" evidence="1">
    <location>
        <begin position="134"/>
        <end position="143"/>
    </location>
</feature>
<name>A0ABY3X6A8_9GAMM</name>
<feature type="region of interest" description="Disordered" evidence="1">
    <location>
        <begin position="122"/>
        <end position="143"/>
    </location>
</feature>
<evidence type="ECO:0000259" key="2">
    <source>
        <dbReference type="PROSITE" id="PS50943"/>
    </source>
</evidence>
<proteinExistence type="predicted"/>
<dbReference type="Proteomes" id="UP000829194">
    <property type="component" value="Chromosome"/>
</dbReference>
<keyword evidence="4" id="KW-1185">Reference proteome</keyword>
<protein>
    <submittedName>
        <fullName evidence="3">Helix-turn-helix domain-containing protein</fullName>
    </submittedName>
</protein>
<sequence>MNILDIGTRLKEERERLSLSQIDLATATGVERKTQANYEAGRSEPTAGYLARAAHLGFDISYVVLGVPAASLATEEQELLRRFRGATDDLRAGALAVLGVSGSARTGVHIAGDVTHVSHGPMTGANTYNVGGKGGRKKRGSAD</sequence>
<dbReference type="RefSeq" id="WP_187313035.1">
    <property type="nucleotide sequence ID" value="NZ_CP011131.1"/>
</dbReference>
<dbReference type="EMBL" id="CP093547">
    <property type="protein sequence ID" value="UNP28108.1"/>
    <property type="molecule type" value="Genomic_DNA"/>
</dbReference>
<accession>A0ABY3X6A8</accession>
<dbReference type="CDD" id="cd00093">
    <property type="entry name" value="HTH_XRE"/>
    <property type="match status" value="1"/>
</dbReference>
<gene>
    <name evidence="3" type="ORF">MOV92_16590</name>
</gene>
<evidence type="ECO:0000313" key="3">
    <source>
        <dbReference type="EMBL" id="UNP28108.1"/>
    </source>
</evidence>
<dbReference type="SMART" id="SM00530">
    <property type="entry name" value="HTH_XRE"/>
    <property type="match status" value="1"/>
</dbReference>
<dbReference type="Pfam" id="PF13560">
    <property type="entry name" value="HTH_31"/>
    <property type="match status" value="1"/>
</dbReference>
<evidence type="ECO:0000256" key="1">
    <source>
        <dbReference type="SAM" id="MobiDB-lite"/>
    </source>
</evidence>